<dbReference type="Pfam" id="PF22919">
    <property type="entry name" value="ATP-synt_VA_C"/>
    <property type="match status" value="1"/>
</dbReference>
<gene>
    <name evidence="12" type="ORF">D3873_10585</name>
</gene>
<evidence type="ECO:0000256" key="1">
    <source>
        <dbReference type="ARBA" id="ARBA00004370"/>
    </source>
</evidence>
<dbReference type="AlphaFoldDB" id="A0A385YUP1"/>
<dbReference type="PROSITE" id="PS00152">
    <property type="entry name" value="ATPASE_ALPHA_BETA"/>
    <property type="match status" value="1"/>
</dbReference>
<evidence type="ECO:0000256" key="10">
    <source>
        <dbReference type="ARBA" id="ARBA00023310"/>
    </source>
</evidence>
<dbReference type="InterPro" id="IPR055190">
    <property type="entry name" value="ATP-synt_VA_C"/>
</dbReference>
<accession>A0A385YUP1</accession>
<evidence type="ECO:0000256" key="3">
    <source>
        <dbReference type="ARBA" id="ARBA00022448"/>
    </source>
</evidence>
<evidence type="ECO:0000313" key="13">
    <source>
        <dbReference type="Proteomes" id="UP000265725"/>
    </source>
</evidence>
<keyword evidence="7" id="KW-0406">Ion transport</keyword>
<reference evidence="13" key="1">
    <citation type="submission" date="2018-09" db="EMBL/GenBank/DDBJ databases">
        <authorList>
            <person name="Zhu H."/>
        </authorList>
    </citation>
    <scope>NUCLEOTIDE SEQUENCE [LARGE SCALE GENOMIC DNA]</scope>
    <source>
        <strain evidence="13">K2R23-3</strain>
    </source>
</reference>
<dbReference type="OrthoDB" id="2447669at2"/>
<dbReference type="EMBL" id="CP032418">
    <property type="protein sequence ID" value="AYC30274.1"/>
    <property type="molecule type" value="Genomic_DNA"/>
</dbReference>
<dbReference type="GO" id="GO:0045259">
    <property type="term" value="C:proton-transporting ATP synthase complex"/>
    <property type="evidence" value="ECO:0007669"/>
    <property type="project" value="UniProtKB-KW"/>
</dbReference>
<comment type="similarity">
    <text evidence="2">Belongs to the ATPase alpha/beta chains family.</text>
</comment>
<evidence type="ECO:0000256" key="2">
    <source>
        <dbReference type="ARBA" id="ARBA00008936"/>
    </source>
</evidence>
<evidence type="ECO:0000256" key="5">
    <source>
        <dbReference type="ARBA" id="ARBA00022840"/>
    </source>
</evidence>
<keyword evidence="3" id="KW-0813">Transport</keyword>
<keyword evidence="10" id="KW-0066">ATP synthesis</keyword>
<dbReference type="KEGG" id="paek:D3873_10585"/>
<dbReference type="GO" id="GO:0005524">
    <property type="term" value="F:ATP binding"/>
    <property type="evidence" value="ECO:0007669"/>
    <property type="project" value="UniProtKB-KW"/>
</dbReference>
<keyword evidence="9" id="KW-0139">CF(1)</keyword>
<dbReference type="PANTHER" id="PTHR15184:SF71">
    <property type="entry name" value="ATP SYNTHASE SUBUNIT BETA, MITOCHONDRIAL"/>
    <property type="match status" value="1"/>
</dbReference>
<evidence type="ECO:0000313" key="12">
    <source>
        <dbReference type="EMBL" id="AYC30274.1"/>
    </source>
</evidence>
<comment type="subcellular location">
    <subcellularLocation>
        <location evidence="1">Membrane</location>
    </subcellularLocation>
</comment>
<evidence type="ECO:0000256" key="4">
    <source>
        <dbReference type="ARBA" id="ARBA00022741"/>
    </source>
</evidence>
<dbReference type="SUPFAM" id="SSF52540">
    <property type="entry name" value="P-loop containing nucleoside triphosphate hydrolases"/>
    <property type="match status" value="1"/>
</dbReference>
<evidence type="ECO:0000256" key="9">
    <source>
        <dbReference type="ARBA" id="ARBA00023196"/>
    </source>
</evidence>
<organism evidence="12 13">
    <name type="scientific">Paenisporosarcina cavernae</name>
    <dbReference type="NCBI Taxonomy" id="2320858"/>
    <lineage>
        <taxon>Bacteria</taxon>
        <taxon>Bacillati</taxon>
        <taxon>Bacillota</taxon>
        <taxon>Bacilli</taxon>
        <taxon>Bacillales</taxon>
        <taxon>Caryophanaceae</taxon>
        <taxon>Paenisporosarcina</taxon>
    </lineage>
</organism>
<dbReference type="PANTHER" id="PTHR15184">
    <property type="entry name" value="ATP SYNTHASE"/>
    <property type="match status" value="1"/>
</dbReference>
<dbReference type="Gene3D" id="3.40.50.300">
    <property type="entry name" value="P-loop containing nucleotide triphosphate hydrolases"/>
    <property type="match status" value="1"/>
</dbReference>
<keyword evidence="8" id="KW-0472">Membrane</keyword>
<name>A0A385YUP1_9BACL</name>
<protein>
    <recommendedName>
        <fullName evidence="11">ATP synthase A/B type C-terminal domain-containing protein</fullName>
    </recommendedName>
</protein>
<evidence type="ECO:0000259" key="11">
    <source>
        <dbReference type="Pfam" id="PF22919"/>
    </source>
</evidence>
<dbReference type="InterPro" id="IPR027417">
    <property type="entry name" value="P-loop_NTPase"/>
</dbReference>
<dbReference type="InterPro" id="IPR050053">
    <property type="entry name" value="ATPase_alpha/beta_chains"/>
</dbReference>
<keyword evidence="6" id="KW-1278">Translocase</keyword>
<evidence type="ECO:0000256" key="7">
    <source>
        <dbReference type="ARBA" id="ARBA00023065"/>
    </source>
</evidence>
<keyword evidence="4" id="KW-0547">Nucleotide-binding</keyword>
<feature type="domain" description="ATP synthase A/B type C-terminal" evidence="11">
    <location>
        <begin position="243"/>
        <end position="315"/>
    </location>
</feature>
<sequence>MENIRLNVELLRKRVPNLTTAAKSVGIRPATVSNLSTGKIDLGKAEVRTLVGLAELAKCKVDDLIIREGDMDMIETNIKALDFFAPLIKGGMTGIVARPGMGQVVIVAELLHRLKNSDYHTILWTPSANTKEVEEIEEFADAVTRSLEETKQALKSSNDMILFTDRSRLQSAELLDLRDWMEENAIRNVTTLMIDVSGEVMDDDMPYGPLDTIWQLDADLSARHLYPAVNPLISTSSLMEDTSVSEDHFTLRQRAQKVLRRYRELRSIVANHGMERIAESDLHTYKIGERLEAYFTQNFYVAEEFTKKAGQSVSLKETLKDVAALLDGKADNKPAKELQYIGAL</sequence>
<dbReference type="Gene3D" id="1.10.1140.10">
    <property type="entry name" value="Bovine Mitochondrial F1-atpase, Atp Synthase Beta Chain, Chain D, domain 3"/>
    <property type="match status" value="1"/>
</dbReference>
<dbReference type="Proteomes" id="UP000265725">
    <property type="component" value="Chromosome"/>
</dbReference>
<dbReference type="InterPro" id="IPR024034">
    <property type="entry name" value="ATPase_F1/V1_b/a_C"/>
</dbReference>
<dbReference type="RefSeq" id="WP_119883991.1">
    <property type="nucleotide sequence ID" value="NZ_CP032418.1"/>
</dbReference>
<dbReference type="InterPro" id="IPR020003">
    <property type="entry name" value="ATPase_a/bsu_AS"/>
</dbReference>
<keyword evidence="13" id="KW-1185">Reference proteome</keyword>
<dbReference type="GO" id="GO:0046933">
    <property type="term" value="F:proton-transporting ATP synthase activity, rotational mechanism"/>
    <property type="evidence" value="ECO:0007669"/>
    <property type="project" value="TreeGrafter"/>
</dbReference>
<keyword evidence="5" id="KW-0067">ATP-binding</keyword>
<evidence type="ECO:0000256" key="8">
    <source>
        <dbReference type="ARBA" id="ARBA00023136"/>
    </source>
</evidence>
<dbReference type="SUPFAM" id="SSF47917">
    <property type="entry name" value="C-terminal domain of alpha and beta subunits of F1 ATP synthase"/>
    <property type="match status" value="1"/>
</dbReference>
<evidence type="ECO:0000256" key="6">
    <source>
        <dbReference type="ARBA" id="ARBA00022967"/>
    </source>
</evidence>
<proteinExistence type="inferred from homology"/>